<reference evidence="2 3" key="1">
    <citation type="submission" date="2016-02" db="EMBL/GenBank/DDBJ databases">
        <title>Genome analysis of coral dinoflagellate symbionts highlights evolutionary adaptations to a symbiotic lifestyle.</title>
        <authorList>
            <person name="Aranda M."/>
            <person name="Li Y."/>
            <person name="Liew Y.J."/>
            <person name="Baumgarten S."/>
            <person name="Simakov O."/>
            <person name="Wilson M."/>
            <person name="Piel J."/>
            <person name="Ashoor H."/>
            <person name="Bougouffa S."/>
            <person name="Bajic V.B."/>
            <person name="Ryu T."/>
            <person name="Ravasi T."/>
            <person name="Bayer T."/>
            <person name="Micklem G."/>
            <person name="Kim H."/>
            <person name="Bhak J."/>
            <person name="Lajeunesse T.C."/>
            <person name="Voolstra C.R."/>
        </authorList>
    </citation>
    <scope>NUCLEOTIDE SEQUENCE [LARGE SCALE GENOMIC DNA]</scope>
    <source>
        <strain evidence="2 3">CCMP2467</strain>
    </source>
</reference>
<name>A0A1Q9DE67_SYMMI</name>
<accession>A0A1Q9DE67</accession>
<dbReference type="Proteomes" id="UP000186817">
    <property type="component" value="Unassembled WGS sequence"/>
</dbReference>
<evidence type="ECO:0000313" key="3">
    <source>
        <dbReference type="Proteomes" id="UP000186817"/>
    </source>
</evidence>
<keyword evidence="3" id="KW-1185">Reference proteome</keyword>
<evidence type="ECO:0000256" key="1">
    <source>
        <dbReference type="SAM" id="SignalP"/>
    </source>
</evidence>
<keyword evidence="1" id="KW-0732">Signal</keyword>
<proteinExistence type="predicted"/>
<dbReference type="OrthoDB" id="407875at2759"/>
<dbReference type="AlphaFoldDB" id="A0A1Q9DE67"/>
<feature type="signal peptide" evidence="1">
    <location>
        <begin position="1"/>
        <end position="19"/>
    </location>
</feature>
<gene>
    <name evidence="2" type="ORF">AK812_SmicGene24674</name>
</gene>
<sequence length="328" mass="36718">MGAFYKVVAALKTAMLALADVPDKEDIFQLSYDAMKTYLWQTLVEGTSQDELFYPVIEVMSRPDSAANIRLSAARMVDTNGDSLLAQTEIDQLQDALQQAVSKKWDTVYASFNSVDFQRMLAQRYLEVLHKALNEAKIGRFVVAVPCSKRLGLLSQDRHGSFFIGGAEDKTKISTSTTQANQLKKSDLAQTVIVYLLKRTDTNRAAYDVLMKPRRLKSITAASNLEELGQVWEACTKANCGMPPLSSAHDNATTQLVFSVLFLGMLPTHTYADKTFWKECSTIKFPVAFPEYCFATLCYQGHPLFDHNDACHTQKNIVEAARKRTRTV</sequence>
<dbReference type="EMBL" id="LSRX01000581">
    <property type="protein sequence ID" value="OLP93425.1"/>
    <property type="molecule type" value="Genomic_DNA"/>
</dbReference>
<evidence type="ECO:0000313" key="2">
    <source>
        <dbReference type="EMBL" id="OLP93425.1"/>
    </source>
</evidence>
<comment type="caution">
    <text evidence="2">The sequence shown here is derived from an EMBL/GenBank/DDBJ whole genome shotgun (WGS) entry which is preliminary data.</text>
</comment>
<protein>
    <submittedName>
        <fullName evidence="2">Uncharacterized protein</fullName>
    </submittedName>
</protein>
<feature type="chain" id="PRO_5013339671" evidence="1">
    <location>
        <begin position="20"/>
        <end position="328"/>
    </location>
</feature>
<organism evidence="2 3">
    <name type="scientific">Symbiodinium microadriaticum</name>
    <name type="common">Dinoflagellate</name>
    <name type="synonym">Zooxanthella microadriatica</name>
    <dbReference type="NCBI Taxonomy" id="2951"/>
    <lineage>
        <taxon>Eukaryota</taxon>
        <taxon>Sar</taxon>
        <taxon>Alveolata</taxon>
        <taxon>Dinophyceae</taxon>
        <taxon>Suessiales</taxon>
        <taxon>Symbiodiniaceae</taxon>
        <taxon>Symbiodinium</taxon>
    </lineage>
</organism>